<keyword evidence="8 14" id="KW-1133">Transmembrane helix</keyword>
<name>A0A0F9YZL8_9ZZZZ</name>
<dbReference type="EMBL" id="LAZR01000005">
    <property type="protein sequence ID" value="KKO10194.1"/>
    <property type="molecule type" value="Genomic_DNA"/>
</dbReference>
<organism evidence="16">
    <name type="scientific">marine sediment metagenome</name>
    <dbReference type="NCBI Taxonomy" id="412755"/>
    <lineage>
        <taxon>unclassified sequences</taxon>
        <taxon>metagenomes</taxon>
        <taxon>ecological metagenomes</taxon>
    </lineage>
</organism>
<evidence type="ECO:0000256" key="5">
    <source>
        <dbReference type="ARBA" id="ARBA00022475"/>
    </source>
</evidence>
<keyword evidence="6" id="KW-0808">Transferase</keyword>
<keyword evidence="11" id="KW-0046">Antibiotic resistance</keyword>
<dbReference type="EC" id="2.3.2.3" evidence="3"/>
<dbReference type="PANTHER" id="PTHR34697:SF2">
    <property type="entry name" value="PHOSPHATIDYLGLYCEROL LYSYLTRANSFERASE"/>
    <property type="match status" value="1"/>
</dbReference>
<dbReference type="Pfam" id="PF03706">
    <property type="entry name" value="LPG_synthase_TM"/>
    <property type="match status" value="1"/>
</dbReference>
<evidence type="ECO:0000259" key="15">
    <source>
        <dbReference type="Pfam" id="PF09924"/>
    </source>
</evidence>
<feature type="transmembrane region" description="Helical" evidence="14">
    <location>
        <begin position="12"/>
        <end position="29"/>
    </location>
</feature>
<evidence type="ECO:0000256" key="9">
    <source>
        <dbReference type="ARBA" id="ARBA00023098"/>
    </source>
</evidence>
<dbReference type="SUPFAM" id="SSF55729">
    <property type="entry name" value="Acyl-CoA N-acyltransferases (Nat)"/>
    <property type="match status" value="1"/>
</dbReference>
<feature type="transmembrane region" description="Helical" evidence="14">
    <location>
        <begin position="330"/>
        <end position="350"/>
    </location>
</feature>
<evidence type="ECO:0000256" key="10">
    <source>
        <dbReference type="ARBA" id="ARBA00023136"/>
    </source>
</evidence>
<keyword evidence="7 14" id="KW-0812">Transmembrane</keyword>
<gene>
    <name evidence="16" type="ORF">LCGC14_0027260</name>
</gene>
<dbReference type="AlphaFoldDB" id="A0A0F9YZL8"/>
<dbReference type="Pfam" id="PF09924">
    <property type="entry name" value="LPG_synthase_C"/>
    <property type="match status" value="1"/>
</dbReference>
<feature type="transmembrane region" description="Helical" evidence="14">
    <location>
        <begin position="420"/>
        <end position="437"/>
    </location>
</feature>
<dbReference type="NCBIfam" id="NF033480">
    <property type="entry name" value="bifunc_MprF"/>
    <property type="match status" value="1"/>
</dbReference>
<dbReference type="GO" id="GO:0055091">
    <property type="term" value="P:phospholipid homeostasis"/>
    <property type="evidence" value="ECO:0007669"/>
    <property type="project" value="TreeGrafter"/>
</dbReference>
<dbReference type="GO" id="GO:0005886">
    <property type="term" value="C:plasma membrane"/>
    <property type="evidence" value="ECO:0007669"/>
    <property type="project" value="UniProtKB-SubCell"/>
</dbReference>
<feature type="transmembrane region" description="Helical" evidence="14">
    <location>
        <begin position="165"/>
        <end position="185"/>
    </location>
</feature>
<evidence type="ECO:0000256" key="4">
    <source>
        <dbReference type="ARBA" id="ARBA00021546"/>
    </source>
</evidence>
<dbReference type="GO" id="GO:0006629">
    <property type="term" value="P:lipid metabolic process"/>
    <property type="evidence" value="ECO:0007669"/>
    <property type="project" value="UniProtKB-KW"/>
</dbReference>
<accession>A0A0F9YZL8</accession>
<proteinExistence type="inferred from homology"/>
<protein>
    <recommendedName>
        <fullName evidence="4">Phosphatidylglycerol lysyltransferase</fullName>
        <ecNumber evidence="3">2.3.2.3</ecNumber>
    </recommendedName>
    <alternativeName>
        <fullName evidence="12">Lysylphosphatidylglycerol synthase</fullName>
    </alternativeName>
</protein>
<feature type="transmembrane region" description="Helical" evidence="14">
    <location>
        <begin position="370"/>
        <end position="388"/>
    </location>
</feature>
<evidence type="ECO:0000256" key="11">
    <source>
        <dbReference type="ARBA" id="ARBA00023251"/>
    </source>
</evidence>
<feature type="transmembrane region" description="Helical" evidence="14">
    <location>
        <begin position="205"/>
        <end position="227"/>
    </location>
</feature>
<feature type="transmembrane region" description="Helical" evidence="14">
    <location>
        <begin position="234"/>
        <end position="257"/>
    </location>
</feature>
<comment type="caution">
    <text evidence="16">The sequence shown here is derived from an EMBL/GenBank/DDBJ whole genome shotgun (WGS) entry which is preliminary data.</text>
</comment>
<feature type="transmembrane region" description="Helical" evidence="14">
    <location>
        <begin position="84"/>
        <end position="105"/>
    </location>
</feature>
<evidence type="ECO:0000256" key="14">
    <source>
        <dbReference type="SAM" id="Phobius"/>
    </source>
</evidence>
<dbReference type="GO" id="GO:0046677">
    <property type="term" value="P:response to antibiotic"/>
    <property type="evidence" value="ECO:0007669"/>
    <property type="project" value="UniProtKB-KW"/>
</dbReference>
<evidence type="ECO:0000256" key="8">
    <source>
        <dbReference type="ARBA" id="ARBA00022989"/>
    </source>
</evidence>
<comment type="subcellular location">
    <subcellularLocation>
        <location evidence="1">Cell membrane</location>
        <topology evidence="1">Multi-pass membrane protein</topology>
    </subcellularLocation>
</comment>
<dbReference type="InterPro" id="IPR016181">
    <property type="entry name" value="Acyl_CoA_acyltransferase"/>
</dbReference>
<dbReference type="GO" id="GO:0050071">
    <property type="term" value="F:phosphatidylglycerol lysyltransferase activity"/>
    <property type="evidence" value="ECO:0007669"/>
    <property type="project" value="UniProtKB-EC"/>
</dbReference>
<evidence type="ECO:0000256" key="2">
    <source>
        <dbReference type="ARBA" id="ARBA00008627"/>
    </source>
</evidence>
<comment type="similarity">
    <text evidence="2">Belongs to the LPG synthase family.</text>
</comment>
<evidence type="ECO:0000256" key="6">
    <source>
        <dbReference type="ARBA" id="ARBA00022679"/>
    </source>
</evidence>
<keyword evidence="10 14" id="KW-0472">Membrane</keyword>
<evidence type="ECO:0000256" key="3">
    <source>
        <dbReference type="ARBA" id="ARBA00012014"/>
    </source>
</evidence>
<feature type="transmembrane region" description="Helical" evidence="14">
    <location>
        <begin position="395"/>
        <end position="414"/>
    </location>
</feature>
<feature type="transmembrane region" description="Helical" evidence="14">
    <location>
        <begin position="49"/>
        <end position="72"/>
    </location>
</feature>
<feature type="transmembrane region" description="Helical" evidence="14">
    <location>
        <begin position="125"/>
        <end position="144"/>
    </location>
</feature>
<reference evidence="16" key="1">
    <citation type="journal article" date="2015" name="Nature">
        <title>Complex archaea that bridge the gap between prokaryotes and eukaryotes.</title>
        <authorList>
            <person name="Spang A."/>
            <person name="Saw J.H."/>
            <person name="Jorgensen S.L."/>
            <person name="Zaremba-Niedzwiedzka K."/>
            <person name="Martijn J."/>
            <person name="Lind A.E."/>
            <person name="van Eijk R."/>
            <person name="Schleper C."/>
            <person name="Guy L."/>
            <person name="Ettema T.J."/>
        </authorList>
    </citation>
    <scope>NUCLEOTIDE SEQUENCE</scope>
</reference>
<dbReference type="InterPro" id="IPR051211">
    <property type="entry name" value="PG_lysyltransferase"/>
</dbReference>
<evidence type="ECO:0000256" key="13">
    <source>
        <dbReference type="ARBA" id="ARBA00047540"/>
    </source>
</evidence>
<comment type="catalytic activity">
    <reaction evidence="13">
        <text>L-lysyl-tRNA(Lys) + a 1,2-diacyl-sn-glycero-3-phospho-(1'-sn-glycerol) = a 1,2-diacyl-sn-glycero-3-phospho-1'-(3'-O-L-lysyl)-sn-glycerol + tRNA(Lys)</text>
        <dbReference type="Rhea" id="RHEA:10668"/>
        <dbReference type="Rhea" id="RHEA-COMP:9696"/>
        <dbReference type="Rhea" id="RHEA-COMP:9697"/>
        <dbReference type="ChEBI" id="CHEBI:64716"/>
        <dbReference type="ChEBI" id="CHEBI:75792"/>
        <dbReference type="ChEBI" id="CHEBI:78442"/>
        <dbReference type="ChEBI" id="CHEBI:78529"/>
        <dbReference type="EC" id="2.3.2.3"/>
    </reaction>
</comment>
<evidence type="ECO:0000256" key="7">
    <source>
        <dbReference type="ARBA" id="ARBA00022692"/>
    </source>
</evidence>
<evidence type="ECO:0000313" key="16">
    <source>
        <dbReference type="EMBL" id="KKO10194.1"/>
    </source>
</evidence>
<keyword evidence="9" id="KW-0443">Lipid metabolism</keyword>
<dbReference type="InterPro" id="IPR024320">
    <property type="entry name" value="LPG_synthase_C"/>
</dbReference>
<feature type="transmembrane region" description="Helical" evidence="14">
    <location>
        <begin position="493"/>
        <end position="513"/>
    </location>
</feature>
<feature type="domain" description="Phosphatidylglycerol lysyltransferase C-terminal" evidence="15">
    <location>
        <begin position="539"/>
        <end position="825"/>
    </location>
</feature>
<evidence type="ECO:0000256" key="1">
    <source>
        <dbReference type="ARBA" id="ARBA00004651"/>
    </source>
</evidence>
<sequence length="851" mass="93906">MSMSPSKVRTFLPIIVMVSLLLAAAWVLYRELHAIDYHDVHQALRELTLVHVGLALLFTGANFLVSSCYDLLAFSHIGKPLQRVKIAATAALSYAVSNSVGFTLLSGTAVRHRFYSRWGVTTSDLSRIVVFNSTTYWLGLFALAGWSLTFHPGMFLQGGMANHTAVGLGILCCFIVVGYLALSVLRRAPMRVRGFTVRLPTLPTAGGQLLVSVVDWFLAATVLYVLLPDSGPSYGILLSAFLAAQLLGVLSHVPGGVGVFDSVMVVLLGPYLPLEQILAVLILYRFIYYIIPLVIALVALVGDELKNRQAQLSRFSHSVSHYSVHLAPKILSLFTFIAGVVLLFSGATPAEHERLHWLASTLPTSLFETTHFLNSLIGVGLLILAQAVSRRIEVAYYLVMAGLAAGVATSLLKAADWEEALLLVFLILAFIPARHFFDRQAALFETRFSPQWIAAIFVALCASVWLGMFAFSHVEYANDLWWQVGLNQDAPRFLRASLGSAVMLLAFSSWHLMRPLQKRIQLPGETEISQTLVIINDQQETLPYLAWLKDKALLFNDARTGFIMYGVNGRSWVALGDPVGPEDAAPGLIREFIEQANDYGGMPIFYQVRPSTLHLYADLGMSFIKLGEEARVALPGFSLEGKPNKNFRTLMNRLEREKVTFRIIPAEQVPSAMAQLKAVSDDWLTTKSVSEKGFSLGCFDADYIARFPVAVLEKEGSIVAFANVWCGAGGDEVSVDLMRYSAEAPVGAMDSLFIHLMIWGRDNHYQWFNLGMSPLSGLEKGPTAPLWAKVAGFVYKHGETLYNFEGLRAYKSKFHPVWQARYLAYPGKLGLPMVMADIAALSAGGYRKIFR</sequence>
<evidence type="ECO:0000256" key="12">
    <source>
        <dbReference type="ARBA" id="ARBA00031899"/>
    </source>
</evidence>
<dbReference type="PANTHER" id="PTHR34697">
    <property type="entry name" value="PHOSPHATIDYLGLYCEROL LYSYLTRANSFERASE"/>
    <property type="match status" value="1"/>
</dbReference>
<feature type="transmembrane region" description="Helical" evidence="14">
    <location>
        <begin position="449"/>
        <end position="473"/>
    </location>
</feature>
<dbReference type="InterPro" id="IPR022791">
    <property type="entry name" value="L-PG_synthase/AglD"/>
</dbReference>
<keyword evidence="5" id="KW-1003">Cell membrane</keyword>
<feature type="transmembrane region" description="Helical" evidence="14">
    <location>
        <begin position="277"/>
        <end position="301"/>
    </location>
</feature>